<comment type="subcellular location">
    <subcellularLocation>
        <location evidence="1">Nucleus</location>
    </subcellularLocation>
</comment>
<evidence type="ECO:0000256" key="2">
    <source>
        <dbReference type="ARBA" id="ARBA00022491"/>
    </source>
</evidence>
<reference evidence="9" key="1">
    <citation type="submission" date="2022-06" db="EMBL/GenBank/DDBJ databases">
        <authorList>
            <person name="Berger JAMES D."/>
            <person name="Berger JAMES D."/>
        </authorList>
    </citation>
    <scope>NUCLEOTIDE SEQUENCE [LARGE SCALE GENOMIC DNA]</scope>
</reference>
<dbReference type="GO" id="GO:0003677">
    <property type="term" value="F:DNA binding"/>
    <property type="evidence" value="ECO:0007669"/>
    <property type="project" value="UniProtKB-KW"/>
</dbReference>
<keyword evidence="3" id="KW-0805">Transcription regulation</keyword>
<evidence type="ECO:0000256" key="1">
    <source>
        <dbReference type="ARBA" id="ARBA00004123"/>
    </source>
</evidence>
<reference evidence="10 11" key="2">
    <citation type="submission" date="2023-11" db="UniProtKB">
        <authorList>
            <consortium name="WormBaseParasite"/>
        </authorList>
    </citation>
    <scope>IDENTIFICATION</scope>
</reference>
<dbReference type="GO" id="GO:0005634">
    <property type="term" value="C:nucleus"/>
    <property type="evidence" value="ECO:0007669"/>
    <property type="project" value="UniProtKB-SubCell"/>
</dbReference>
<dbReference type="WBParaSite" id="TREG1_9280.1">
    <property type="protein sequence ID" value="TREG1_9280.1"/>
    <property type="gene ID" value="TREG1_9280"/>
</dbReference>
<dbReference type="GO" id="GO:0007399">
    <property type="term" value="P:nervous system development"/>
    <property type="evidence" value="ECO:0007669"/>
    <property type="project" value="TreeGrafter"/>
</dbReference>
<evidence type="ECO:0000313" key="12">
    <source>
        <dbReference type="WBParaSite" id="TREG1_9280.3"/>
    </source>
</evidence>
<dbReference type="InterPro" id="IPR003652">
    <property type="entry name" value="Ataxin_AXH_dom"/>
</dbReference>
<keyword evidence="6" id="KW-0539">Nucleus</keyword>
<feature type="region of interest" description="Disordered" evidence="7">
    <location>
        <begin position="1"/>
        <end position="28"/>
    </location>
</feature>
<evidence type="ECO:0000256" key="3">
    <source>
        <dbReference type="ARBA" id="ARBA00023015"/>
    </source>
</evidence>
<evidence type="ECO:0000259" key="8">
    <source>
        <dbReference type="PROSITE" id="PS51148"/>
    </source>
</evidence>
<evidence type="ECO:0000313" key="9">
    <source>
        <dbReference type="Proteomes" id="UP000050795"/>
    </source>
</evidence>
<evidence type="ECO:0000256" key="4">
    <source>
        <dbReference type="ARBA" id="ARBA00023125"/>
    </source>
</evidence>
<dbReference type="SUPFAM" id="SSF102031">
    <property type="entry name" value="AXH domain"/>
    <property type="match status" value="1"/>
</dbReference>
<dbReference type="GO" id="GO:0000122">
    <property type="term" value="P:negative regulation of transcription by RNA polymerase II"/>
    <property type="evidence" value="ECO:0007669"/>
    <property type="project" value="TreeGrafter"/>
</dbReference>
<dbReference type="PANTHER" id="PTHR13392">
    <property type="entry name" value="ATAXIN 1"/>
    <property type="match status" value="1"/>
</dbReference>
<accession>A0AA85KJM8</accession>
<keyword evidence="9" id="KW-1185">Reference proteome</keyword>
<dbReference type="Proteomes" id="UP000050795">
    <property type="component" value="Unassembled WGS sequence"/>
</dbReference>
<dbReference type="AlphaFoldDB" id="A0AA85KJM8"/>
<keyword evidence="5" id="KW-0804">Transcription</keyword>
<dbReference type="WBParaSite" id="TREG1_9280.2">
    <property type="protein sequence ID" value="TREG1_9280.2"/>
    <property type="gene ID" value="TREG1_9280"/>
</dbReference>
<evidence type="ECO:0000313" key="10">
    <source>
        <dbReference type="WBParaSite" id="TREG1_9280.1"/>
    </source>
</evidence>
<evidence type="ECO:0000256" key="6">
    <source>
        <dbReference type="ARBA" id="ARBA00023242"/>
    </source>
</evidence>
<dbReference type="Pfam" id="PF08517">
    <property type="entry name" value="AXH"/>
    <property type="match status" value="1"/>
</dbReference>
<dbReference type="GO" id="GO:0003723">
    <property type="term" value="F:RNA binding"/>
    <property type="evidence" value="ECO:0007669"/>
    <property type="project" value="InterPro"/>
</dbReference>
<dbReference type="WBParaSite" id="TREG1_9280.3">
    <property type="protein sequence ID" value="TREG1_9280.3"/>
    <property type="gene ID" value="TREG1_9280"/>
</dbReference>
<feature type="domain" description="AXH" evidence="8">
    <location>
        <begin position="407"/>
        <end position="594"/>
    </location>
</feature>
<proteinExistence type="predicted"/>
<evidence type="ECO:0000313" key="11">
    <source>
        <dbReference type="WBParaSite" id="TREG1_9280.2"/>
    </source>
</evidence>
<name>A0AA85KJM8_TRIRE</name>
<sequence>MHEYPKYSHLETTPHNLDPNLRNHPQSQHNHHDFVNFLTFLQSHKTSPTSSVAAHINASMHQYKSIPCFDELLEHATSNYNTYSNTSLNLKYTDPVRQGHFEDDHLSLVNFMQNSTSYIRSLMKSSGCDHLLSSYLKNNIILPSIIEQSKRNEIPTSFPLPLSSTSSVTTKVPSSVSWINQLTELYPAYTQEMSVIDCIYKTFTSLLKNSAPSDNKNDENDFMFSGLNGHLNLSNIQNQINHSYFQNDTGSIYDEVRNCASNIEHPLVNNGKECYTSVKMLSKLYDNCPIPDYKSQMITVHNKNCKTHKSSHHNKLNNLARSSSSSLGFPLFNPFVESGTMGANSRKILSNHSKKCSTFHDKMFSNENVTLNPISPWSNLSNQKTNTNLSCSSVNYNDDKQENCNNLKITEQLKLYKENDSKNCVRLVNGQKKTRDDLSVSDFIASAIKYDNLNNSVQNNGALIEALASTNNLEMCWVKVAQIKENFENDICNLSSELVFIHSSKRHHLLVGISEKSGSKQASRMLWPHFNAKSFNVDTKLALSVKNDYPFYVYGHGWSSVDPNLTWKQQHLLCRQLQIEDICLVLTYCVPSTGKSSRISTIKANNIKLSSSNEINHSKCGLQSSFIKAVKPVDTEFESDSLSLTYSKKKINGDIISEPLHKWATPLNLKYDPHHSPSTLSSLRDEMKRKQYDDDTQVIKRPKLEAPFQTIVKSSSSTSHPFSACNLAKSPDTM</sequence>
<protein>
    <recommendedName>
        <fullName evidence="8">AXH domain-containing protein</fullName>
    </recommendedName>
</protein>
<dbReference type="InterPro" id="IPR043404">
    <property type="entry name" value="ATAXIN1-like"/>
</dbReference>
<keyword evidence="4" id="KW-0238">DNA-binding</keyword>
<evidence type="ECO:0000256" key="7">
    <source>
        <dbReference type="SAM" id="MobiDB-lite"/>
    </source>
</evidence>
<dbReference type="PANTHER" id="PTHR13392:SF14">
    <property type="entry name" value="ATAXIN-1-LIKE"/>
    <property type="match status" value="1"/>
</dbReference>
<keyword evidence="2" id="KW-0678">Repressor</keyword>
<organism evidence="9 12">
    <name type="scientific">Trichobilharzia regenti</name>
    <name type="common">Nasal bird schistosome</name>
    <dbReference type="NCBI Taxonomy" id="157069"/>
    <lineage>
        <taxon>Eukaryota</taxon>
        <taxon>Metazoa</taxon>
        <taxon>Spiralia</taxon>
        <taxon>Lophotrochozoa</taxon>
        <taxon>Platyhelminthes</taxon>
        <taxon>Trematoda</taxon>
        <taxon>Digenea</taxon>
        <taxon>Strigeidida</taxon>
        <taxon>Schistosomatoidea</taxon>
        <taxon>Schistosomatidae</taxon>
        <taxon>Trichobilharzia</taxon>
    </lineage>
</organism>
<dbReference type="InterPro" id="IPR036096">
    <property type="entry name" value="Ataxin_AXH_dom_sf"/>
</dbReference>
<dbReference type="SMART" id="SM00536">
    <property type="entry name" value="AXH"/>
    <property type="match status" value="1"/>
</dbReference>
<evidence type="ECO:0000256" key="5">
    <source>
        <dbReference type="ARBA" id="ARBA00023163"/>
    </source>
</evidence>
<dbReference type="PROSITE" id="PS51148">
    <property type="entry name" value="AXH"/>
    <property type="match status" value="1"/>
</dbReference>